<protein>
    <submittedName>
        <fullName evidence="2">Uncharacterized protein</fullName>
    </submittedName>
</protein>
<accession>A0A367ZLZ8</accession>
<dbReference type="AlphaFoldDB" id="A0A367ZLZ8"/>
<sequence length="43" mass="4690">MNNLGALPDGHPLTRGHLEDLVPDLDGNRFQGHEGRLQDKAGK</sequence>
<feature type="compositionally biased region" description="Basic and acidic residues" evidence="1">
    <location>
        <begin position="31"/>
        <end position="43"/>
    </location>
</feature>
<comment type="caution">
    <text evidence="2">The sequence shown here is derived from an EMBL/GenBank/DDBJ whole genome shotgun (WGS) entry which is preliminary data.</text>
</comment>
<dbReference type="Proteomes" id="UP000252355">
    <property type="component" value="Unassembled WGS sequence"/>
</dbReference>
<feature type="region of interest" description="Disordered" evidence="1">
    <location>
        <begin position="1"/>
        <end position="43"/>
    </location>
</feature>
<name>A0A367ZLZ8_9BACT</name>
<organism evidence="2 3">
    <name type="scientific">Candidatus Ozemobacter sibiricus</name>
    <dbReference type="NCBI Taxonomy" id="2268124"/>
    <lineage>
        <taxon>Bacteria</taxon>
        <taxon>Candidatus Ozemobacteria</taxon>
        <taxon>Candidatus Ozemobacterales</taxon>
        <taxon>Candidatus Ozemobacteraceae</taxon>
        <taxon>Candidatus Ozemobacter</taxon>
    </lineage>
</organism>
<evidence type="ECO:0000313" key="2">
    <source>
        <dbReference type="EMBL" id="RCK78779.1"/>
    </source>
</evidence>
<proteinExistence type="predicted"/>
<dbReference type="EMBL" id="QOQW01000019">
    <property type="protein sequence ID" value="RCK78779.1"/>
    <property type="molecule type" value="Genomic_DNA"/>
</dbReference>
<evidence type="ECO:0000256" key="1">
    <source>
        <dbReference type="SAM" id="MobiDB-lite"/>
    </source>
</evidence>
<reference evidence="2 3" key="1">
    <citation type="submission" date="2018-05" db="EMBL/GenBank/DDBJ databases">
        <title>A metagenomic window into the 2 km-deep terrestrial subsurface aquifer revealed taxonomically and functionally diverse microbial community comprising novel uncultured bacterial lineages.</title>
        <authorList>
            <person name="Kadnikov V.V."/>
            <person name="Mardanov A.V."/>
            <person name="Beletsky A.V."/>
            <person name="Banks D."/>
            <person name="Pimenov N.V."/>
            <person name="Frank Y.A."/>
            <person name="Karnachuk O.V."/>
            <person name="Ravin N.V."/>
        </authorList>
    </citation>
    <scope>NUCLEOTIDE SEQUENCE [LARGE SCALE GENOMIC DNA]</scope>
    <source>
        <strain evidence="2">BY5</strain>
    </source>
</reference>
<evidence type="ECO:0000313" key="3">
    <source>
        <dbReference type="Proteomes" id="UP000252355"/>
    </source>
</evidence>
<gene>
    <name evidence="2" type="ORF">OZSIB_1132</name>
</gene>